<dbReference type="Proteomes" id="UP000250140">
    <property type="component" value="Unassembled WGS sequence"/>
</dbReference>
<evidence type="ECO:0000313" key="3">
    <source>
        <dbReference type="Proteomes" id="UP000250140"/>
    </source>
</evidence>
<dbReference type="EMBL" id="KV749910">
    <property type="protein sequence ID" value="OCL07233.1"/>
    <property type="molecule type" value="Genomic_DNA"/>
</dbReference>
<keyword evidence="3" id="KW-1185">Reference proteome</keyword>
<dbReference type="AlphaFoldDB" id="A0A8E2JRX1"/>
<feature type="region of interest" description="Disordered" evidence="1">
    <location>
        <begin position="226"/>
        <end position="277"/>
    </location>
</feature>
<accession>A0A8E2JRX1</accession>
<dbReference type="OrthoDB" id="3946052at2759"/>
<evidence type="ECO:0000256" key="1">
    <source>
        <dbReference type="SAM" id="MobiDB-lite"/>
    </source>
</evidence>
<protein>
    <recommendedName>
        <fullName evidence="4">Myb-like domain-containing protein</fullName>
    </recommendedName>
</protein>
<organism evidence="2 3">
    <name type="scientific">Glonium stellatum</name>
    <dbReference type="NCBI Taxonomy" id="574774"/>
    <lineage>
        <taxon>Eukaryota</taxon>
        <taxon>Fungi</taxon>
        <taxon>Dikarya</taxon>
        <taxon>Ascomycota</taxon>
        <taxon>Pezizomycotina</taxon>
        <taxon>Dothideomycetes</taxon>
        <taxon>Pleosporomycetidae</taxon>
        <taxon>Gloniales</taxon>
        <taxon>Gloniaceae</taxon>
        <taxon>Glonium</taxon>
    </lineage>
</organism>
<gene>
    <name evidence="2" type="ORF">AOQ84DRAFT_440304</name>
</gene>
<evidence type="ECO:0008006" key="4">
    <source>
        <dbReference type="Google" id="ProtNLM"/>
    </source>
</evidence>
<sequence length="337" mass="38862">MAIVAKSTKSCFRPTTLRPERSSYTFFSILKAFIKTIMFTYDSYTFYTGFSSRWYSGAGAAEQTTINPYFIHITSVAFMAEGEEELAWYQDAERVPSSPFLDDTTKSTPTIPATPDFTPQRLLEDPPSFDYSAKPRSAILKLIASYNIPETVAWTRRENEALIYEVIWSLCNARAGWETIQQLWERVSGRLARIHDVHKTWSSVRIQYTRHLRGVCGYDERRTLKPHKMRTSLLPTQQGVKRKGRDERGGEGEGEAPTRNRRRRGDGEDDDGPRMVHKIEKRTGKKIAKMCAKPALMMTAIRDDKEQNWSQRATQEVEDRELALMLQAQMNGSRRRR</sequence>
<evidence type="ECO:0000313" key="2">
    <source>
        <dbReference type="EMBL" id="OCL07233.1"/>
    </source>
</evidence>
<reference evidence="2 3" key="1">
    <citation type="journal article" date="2016" name="Nat. Commun.">
        <title>Ectomycorrhizal ecology is imprinted in the genome of the dominant symbiotic fungus Cenococcum geophilum.</title>
        <authorList>
            <consortium name="DOE Joint Genome Institute"/>
            <person name="Peter M."/>
            <person name="Kohler A."/>
            <person name="Ohm R.A."/>
            <person name="Kuo A."/>
            <person name="Krutzmann J."/>
            <person name="Morin E."/>
            <person name="Arend M."/>
            <person name="Barry K.W."/>
            <person name="Binder M."/>
            <person name="Choi C."/>
            <person name="Clum A."/>
            <person name="Copeland A."/>
            <person name="Grisel N."/>
            <person name="Haridas S."/>
            <person name="Kipfer T."/>
            <person name="LaButti K."/>
            <person name="Lindquist E."/>
            <person name="Lipzen A."/>
            <person name="Maire R."/>
            <person name="Meier B."/>
            <person name="Mihaltcheva S."/>
            <person name="Molinier V."/>
            <person name="Murat C."/>
            <person name="Poggeler S."/>
            <person name="Quandt C.A."/>
            <person name="Sperisen C."/>
            <person name="Tritt A."/>
            <person name="Tisserant E."/>
            <person name="Crous P.W."/>
            <person name="Henrissat B."/>
            <person name="Nehls U."/>
            <person name="Egli S."/>
            <person name="Spatafora J.W."/>
            <person name="Grigoriev I.V."/>
            <person name="Martin F.M."/>
        </authorList>
    </citation>
    <scope>NUCLEOTIDE SEQUENCE [LARGE SCALE GENOMIC DNA]</scope>
    <source>
        <strain evidence="2 3">CBS 207.34</strain>
    </source>
</reference>
<name>A0A8E2JRX1_9PEZI</name>
<proteinExistence type="predicted"/>